<feature type="compositionally biased region" description="Gly residues" evidence="3">
    <location>
        <begin position="89"/>
        <end position="108"/>
    </location>
</feature>
<dbReference type="PANTHER" id="PTHR48025">
    <property type="entry name" value="OS02G0815200 PROTEIN"/>
    <property type="match status" value="1"/>
</dbReference>
<gene>
    <name evidence="5" type="ORF">UX10_C0018G0010</name>
</gene>
<dbReference type="SUPFAM" id="SSF54928">
    <property type="entry name" value="RNA-binding domain, RBD"/>
    <property type="match status" value="1"/>
</dbReference>
<organism evidence="5 6">
    <name type="scientific">Candidatus Magasanikbacteria bacterium GW2011_GWA2_45_39</name>
    <dbReference type="NCBI Taxonomy" id="1619041"/>
    <lineage>
        <taxon>Bacteria</taxon>
        <taxon>Candidatus Magasanikiibacteriota</taxon>
    </lineage>
</organism>
<dbReference type="Proteomes" id="UP000033999">
    <property type="component" value="Unassembled WGS sequence"/>
</dbReference>
<dbReference type="InterPro" id="IPR048289">
    <property type="entry name" value="RRM2_NsCP33-like"/>
</dbReference>
<dbReference type="InterPro" id="IPR050502">
    <property type="entry name" value="Euk_RNA-bind_prot"/>
</dbReference>
<accession>A0A0G1MFB1</accession>
<comment type="caution">
    <text evidence="5">The sequence shown here is derived from an EMBL/GenBank/DDBJ whole genome shotgun (WGS) entry which is preliminary data.</text>
</comment>
<feature type="region of interest" description="Disordered" evidence="3">
    <location>
        <begin position="75"/>
        <end position="108"/>
    </location>
</feature>
<dbReference type="InterPro" id="IPR035979">
    <property type="entry name" value="RBD_domain_sf"/>
</dbReference>
<dbReference type="SMART" id="SM00360">
    <property type="entry name" value="RRM"/>
    <property type="match status" value="1"/>
</dbReference>
<keyword evidence="2" id="KW-0694">RNA-binding</keyword>
<dbReference type="PROSITE" id="PS50102">
    <property type="entry name" value="RRM"/>
    <property type="match status" value="1"/>
</dbReference>
<dbReference type="Pfam" id="PF00076">
    <property type="entry name" value="RRM_1"/>
    <property type="match status" value="1"/>
</dbReference>
<evidence type="ECO:0000313" key="6">
    <source>
        <dbReference type="Proteomes" id="UP000033999"/>
    </source>
</evidence>
<name>A0A0G1MFB1_9BACT</name>
<dbReference type="GO" id="GO:0003729">
    <property type="term" value="F:mRNA binding"/>
    <property type="evidence" value="ECO:0007669"/>
    <property type="project" value="TreeGrafter"/>
</dbReference>
<dbReference type="PANTHER" id="PTHR48025:SF1">
    <property type="entry name" value="RRM DOMAIN-CONTAINING PROTEIN"/>
    <property type="match status" value="1"/>
</dbReference>
<feature type="compositionally biased region" description="Basic and acidic residues" evidence="3">
    <location>
        <begin position="75"/>
        <end position="87"/>
    </location>
</feature>
<evidence type="ECO:0000256" key="2">
    <source>
        <dbReference type="ARBA" id="ARBA00022884"/>
    </source>
</evidence>
<dbReference type="EMBL" id="LCKX01000018">
    <property type="protein sequence ID" value="KKU06939.1"/>
    <property type="molecule type" value="Genomic_DNA"/>
</dbReference>
<dbReference type="CDD" id="cd21608">
    <property type="entry name" value="RRM2_NsCP33_like"/>
    <property type="match status" value="1"/>
</dbReference>
<dbReference type="Gene3D" id="3.30.70.330">
    <property type="match status" value="1"/>
</dbReference>
<dbReference type="InterPro" id="IPR012677">
    <property type="entry name" value="Nucleotide-bd_a/b_plait_sf"/>
</dbReference>
<feature type="domain" description="RRM" evidence="4">
    <location>
        <begin position="3"/>
        <end position="81"/>
    </location>
</feature>
<dbReference type="AlphaFoldDB" id="A0A0G1MFB1"/>
<evidence type="ECO:0000256" key="1">
    <source>
        <dbReference type="ARBA" id="ARBA00022737"/>
    </source>
</evidence>
<proteinExistence type="predicted"/>
<protein>
    <submittedName>
        <fullName evidence="5">RRM domain-containing RNA-binding protein</fullName>
    </submittedName>
</protein>
<evidence type="ECO:0000259" key="4">
    <source>
        <dbReference type="PROSITE" id="PS50102"/>
    </source>
</evidence>
<evidence type="ECO:0000256" key="3">
    <source>
        <dbReference type="SAM" id="MobiDB-lite"/>
    </source>
</evidence>
<keyword evidence="1" id="KW-0677">Repeat</keyword>
<evidence type="ECO:0000313" key="5">
    <source>
        <dbReference type="EMBL" id="KKU06939.1"/>
    </source>
</evidence>
<reference evidence="5 6" key="1">
    <citation type="journal article" date="2015" name="Nature">
        <title>rRNA introns, odd ribosomes, and small enigmatic genomes across a large radiation of phyla.</title>
        <authorList>
            <person name="Brown C.T."/>
            <person name="Hug L.A."/>
            <person name="Thomas B.C."/>
            <person name="Sharon I."/>
            <person name="Castelle C.J."/>
            <person name="Singh A."/>
            <person name="Wilkins M.J."/>
            <person name="Williams K.H."/>
            <person name="Banfield J.F."/>
        </authorList>
    </citation>
    <scope>NUCLEOTIDE SEQUENCE [LARGE SCALE GENOMIC DNA]</scope>
</reference>
<sequence>MASTLYIGNLPYSATGDQLKDLFSQAGNVVSASVISDKFSGRSKGFGFVDMATAEEAQAAIEKFNGYSMEGRAIKVNEARPREERPRGSFGGGNKFGGSRGGYGRNDQ</sequence>
<dbReference type="InterPro" id="IPR000504">
    <property type="entry name" value="RRM_dom"/>
</dbReference>